<keyword evidence="1" id="KW-0472">Membrane</keyword>
<proteinExistence type="predicted"/>
<evidence type="ECO:0000256" key="1">
    <source>
        <dbReference type="SAM" id="Phobius"/>
    </source>
</evidence>
<gene>
    <name evidence="2" type="ORF">IAC59_04115</name>
</gene>
<dbReference type="EMBL" id="DVNK01000027">
    <property type="protein sequence ID" value="HIU46422.1"/>
    <property type="molecule type" value="Genomic_DNA"/>
</dbReference>
<feature type="transmembrane region" description="Helical" evidence="1">
    <location>
        <begin position="15"/>
        <end position="36"/>
    </location>
</feature>
<reference evidence="2" key="1">
    <citation type="submission" date="2020-10" db="EMBL/GenBank/DDBJ databases">
        <authorList>
            <person name="Gilroy R."/>
        </authorList>
    </citation>
    <scope>NUCLEOTIDE SEQUENCE</scope>
    <source>
        <strain evidence="2">ChiSxjej2B14-8506</strain>
    </source>
</reference>
<feature type="transmembrane region" description="Helical" evidence="1">
    <location>
        <begin position="48"/>
        <end position="69"/>
    </location>
</feature>
<reference evidence="2" key="2">
    <citation type="journal article" date="2021" name="PeerJ">
        <title>Extensive microbial diversity within the chicken gut microbiome revealed by metagenomics and culture.</title>
        <authorList>
            <person name="Gilroy R."/>
            <person name="Ravi A."/>
            <person name="Getino M."/>
            <person name="Pursley I."/>
            <person name="Horton D.L."/>
            <person name="Alikhan N.F."/>
            <person name="Baker D."/>
            <person name="Gharbi K."/>
            <person name="Hall N."/>
            <person name="Watson M."/>
            <person name="Adriaenssens E.M."/>
            <person name="Foster-Nyarko E."/>
            <person name="Jarju S."/>
            <person name="Secka A."/>
            <person name="Antonio M."/>
            <person name="Oren A."/>
            <person name="Chaudhuri R.R."/>
            <person name="La Ragione R."/>
            <person name="Hildebrand F."/>
            <person name="Pallen M.J."/>
        </authorList>
    </citation>
    <scope>NUCLEOTIDE SEQUENCE</scope>
    <source>
        <strain evidence="2">ChiSxjej2B14-8506</strain>
    </source>
</reference>
<feature type="transmembrane region" description="Helical" evidence="1">
    <location>
        <begin position="89"/>
        <end position="111"/>
    </location>
</feature>
<name>A0A9D1LR33_9FIRM</name>
<organism evidence="2 3">
    <name type="scientific">Candidatus Fimadaptatus faecigallinarum</name>
    <dbReference type="NCBI Taxonomy" id="2840814"/>
    <lineage>
        <taxon>Bacteria</taxon>
        <taxon>Bacillati</taxon>
        <taxon>Bacillota</taxon>
        <taxon>Clostridia</taxon>
        <taxon>Eubacteriales</taxon>
        <taxon>Candidatus Fimadaptatus</taxon>
    </lineage>
</organism>
<sequence length="125" mass="14092">MQRQSMFEGNWELKWSAGVTTALVAFMLISCVGGMWDYRDEVGGIAQMILGIAFLMSPMLIGLVLNWIGTVRKNRPLLFIAGTFYVLNGLFDLAFLLYNAVPAILVFRAFYKLGKKQLPKAPRLR</sequence>
<accession>A0A9D1LR33</accession>
<keyword evidence="1" id="KW-0812">Transmembrane</keyword>
<dbReference type="Proteomes" id="UP000824123">
    <property type="component" value="Unassembled WGS sequence"/>
</dbReference>
<dbReference type="AlphaFoldDB" id="A0A9D1LR33"/>
<evidence type="ECO:0000313" key="3">
    <source>
        <dbReference type="Proteomes" id="UP000824123"/>
    </source>
</evidence>
<evidence type="ECO:0008006" key="4">
    <source>
        <dbReference type="Google" id="ProtNLM"/>
    </source>
</evidence>
<comment type="caution">
    <text evidence="2">The sequence shown here is derived from an EMBL/GenBank/DDBJ whole genome shotgun (WGS) entry which is preliminary data.</text>
</comment>
<evidence type="ECO:0000313" key="2">
    <source>
        <dbReference type="EMBL" id="HIU46422.1"/>
    </source>
</evidence>
<keyword evidence="1" id="KW-1133">Transmembrane helix</keyword>
<dbReference type="PROSITE" id="PS51257">
    <property type="entry name" value="PROKAR_LIPOPROTEIN"/>
    <property type="match status" value="1"/>
</dbReference>
<protein>
    <recommendedName>
        <fullName evidence="4">Lipoprotein</fullName>
    </recommendedName>
</protein>